<dbReference type="InterPro" id="IPR029058">
    <property type="entry name" value="AB_hydrolase_fold"/>
</dbReference>
<dbReference type="Gene3D" id="3.40.50.1820">
    <property type="entry name" value="alpha/beta hydrolase"/>
    <property type="match status" value="1"/>
</dbReference>
<organism evidence="1 2">
    <name type="scientific">Caballeronia arationis</name>
    <dbReference type="NCBI Taxonomy" id="1777142"/>
    <lineage>
        <taxon>Bacteria</taxon>
        <taxon>Pseudomonadati</taxon>
        <taxon>Pseudomonadota</taxon>
        <taxon>Betaproteobacteria</taxon>
        <taxon>Burkholderiales</taxon>
        <taxon>Burkholderiaceae</taxon>
        <taxon>Caballeronia</taxon>
    </lineage>
</organism>
<comment type="caution">
    <text evidence="1">The sequence shown here is derived from an EMBL/GenBank/DDBJ whole genome shotgun (WGS) entry which is preliminary data.</text>
</comment>
<evidence type="ECO:0008006" key="3">
    <source>
        <dbReference type="Google" id="ProtNLM"/>
    </source>
</evidence>
<dbReference type="EMBL" id="OCSU01000003">
    <property type="protein sequence ID" value="SOE88412.1"/>
    <property type="molecule type" value="Genomic_DNA"/>
</dbReference>
<dbReference type="Pfam" id="PF06821">
    <property type="entry name" value="Ser_hydrolase"/>
    <property type="match status" value="1"/>
</dbReference>
<name>A0A7Z7IFR8_9BURK</name>
<dbReference type="SUPFAM" id="SSF53474">
    <property type="entry name" value="alpha/beta-Hydrolases"/>
    <property type="match status" value="1"/>
</dbReference>
<dbReference type="AlphaFoldDB" id="A0A7Z7IFR8"/>
<protein>
    <recommendedName>
        <fullName evidence="3">Alpha/beta hydrolase</fullName>
    </recommendedName>
</protein>
<evidence type="ECO:0000313" key="2">
    <source>
        <dbReference type="Proteomes" id="UP000219522"/>
    </source>
</evidence>
<reference evidence="1 2" key="1">
    <citation type="submission" date="2017-09" db="EMBL/GenBank/DDBJ databases">
        <authorList>
            <person name="Varghese N."/>
            <person name="Submissions S."/>
        </authorList>
    </citation>
    <scope>NUCLEOTIDE SEQUENCE [LARGE SCALE GENOMIC DNA]</scope>
    <source>
        <strain evidence="1 2">OK806</strain>
    </source>
</reference>
<evidence type="ECO:0000313" key="1">
    <source>
        <dbReference type="EMBL" id="SOE88412.1"/>
    </source>
</evidence>
<dbReference type="GO" id="GO:0016787">
    <property type="term" value="F:hydrolase activity"/>
    <property type="evidence" value="ECO:0007669"/>
    <property type="project" value="InterPro"/>
</dbReference>
<proteinExistence type="predicted"/>
<dbReference type="Proteomes" id="UP000219522">
    <property type="component" value="Unassembled WGS sequence"/>
</dbReference>
<gene>
    <name evidence="1" type="ORF">SAMN05446927_7022</name>
</gene>
<sequence>MIEMNSTTPTVLIVPGLREHVPDHWQTLLAGKLPRVHSVAPLEHDKLNCAARVDAIDRALAAIEGPVIIVAHSAGAMMVAHWAARGATREVRGALLAAPADVETPMPPGYPTTEALDQHGWLPIPRGRLPFPSIVAAGSNDPLTRLDRAREFAQAWGSRFVELGAVGHLNPASGHGEWPRAEEFIRELSSTSDVRAFESARAS</sequence>
<dbReference type="InterPro" id="IPR010662">
    <property type="entry name" value="RBBP9/YdeN"/>
</dbReference>
<accession>A0A7Z7IFR8</accession>
<keyword evidence="2" id="KW-1185">Reference proteome</keyword>